<protein>
    <recommendedName>
        <fullName evidence="3">histidine kinase</fullName>
        <ecNumber evidence="3">2.7.13.3</ecNumber>
    </recommendedName>
</protein>
<keyword evidence="5" id="KW-0597">Phosphoprotein</keyword>
<dbReference type="AlphaFoldDB" id="Q21TV6"/>
<dbReference type="SMART" id="SM00388">
    <property type="entry name" value="HisKA"/>
    <property type="match status" value="1"/>
</dbReference>
<dbReference type="STRING" id="338969.Rfer_3087"/>
<reference evidence="13" key="1">
    <citation type="submission" date="2006-02" db="EMBL/GenBank/DDBJ databases">
        <title>Complete sequence of chromosome of Rhodoferax ferrireducens DSM 15236.</title>
        <authorList>
            <person name="Copeland A."/>
            <person name="Lucas S."/>
            <person name="Lapidus A."/>
            <person name="Barry K."/>
            <person name="Detter J.C."/>
            <person name="Glavina del Rio T."/>
            <person name="Hammon N."/>
            <person name="Israni S."/>
            <person name="Pitluck S."/>
            <person name="Brettin T."/>
            <person name="Bruce D."/>
            <person name="Han C."/>
            <person name="Tapia R."/>
            <person name="Gilna P."/>
            <person name="Kiss H."/>
            <person name="Schmutz J."/>
            <person name="Larimer F."/>
            <person name="Land M."/>
            <person name="Kyrpides N."/>
            <person name="Ivanova N."/>
            <person name="Richardson P."/>
        </authorList>
    </citation>
    <scope>NUCLEOTIDE SEQUENCE [LARGE SCALE GENOMIC DNA]</scope>
    <source>
        <strain evidence="13">ATCC BAA-621 / DSM 15236 / T118</strain>
    </source>
</reference>
<dbReference type="CDD" id="cd00082">
    <property type="entry name" value="HisKA"/>
    <property type="match status" value="1"/>
</dbReference>
<dbReference type="HOGENOM" id="CLU_000445_89_29_4"/>
<keyword evidence="4" id="KW-1003">Cell membrane</keyword>
<dbReference type="Pfam" id="PF00512">
    <property type="entry name" value="HisKA"/>
    <property type="match status" value="1"/>
</dbReference>
<feature type="domain" description="HAMP" evidence="11">
    <location>
        <begin position="200"/>
        <end position="255"/>
    </location>
</feature>
<keyword evidence="9" id="KW-0067">ATP-binding</keyword>
<evidence type="ECO:0000256" key="8">
    <source>
        <dbReference type="ARBA" id="ARBA00022777"/>
    </source>
</evidence>
<dbReference type="PANTHER" id="PTHR44936">
    <property type="entry name" value="SENSOR PROTEIN CREC"/>
    <property type="match status" value="1"/>
</dbReference>
<dbReference type="InterPro" id="IPR036890">
    <property type="entry name" value="HATPase_C_sf"/>
</dbReference>
<evidence type="ECO:0000313" key="13">
    <source>
        <dbReference type="Proteomes" id="UP000008332"/>
    </source>
</evidence>
<comment type="subcellular location">
    <subcellularLocation>
        <location evidence="2">Cell membrane</location>
        <topology evidence="2">Multi-pass membrane protein</topology>
    </subcellularLocation>
</comment>
<proteinExistence type="predicted"/>
<dbReference type="PANTHER" id="PTHR44936:SF10">
    <property type="entry name" value="SENSOR PROTEIN RSTB"/>
    <property type="match status" value="1"/>
</dbReference>
<evidence type="ECO:0000256" key="6">
    <source>
        <dbReference type="ARBA" id="ARBA00022679"/>
    </source>
</evidence>
<dbReference type="EC" id="2.7.13.3" evidence="3"/>
<dbReference type="InterPro" id="IPR003661">
    <property type="entry name" value="HisK_dim/P_dom"/>
</dbReference>
<dbReference type="SMART" id="SM00304">
    <property type="entry name" value="HAMP"/>
    <property type="match status" value="1"/>
</dbReference>
<evidence type="ECO:0000256" key="9">
    <source>
        <dbReference type="ARBA" id="ARBA00022840"/>
    </source>
</evidence>
<dbReference type="PROSITE" id="PS50109">
    <property type="entry name" value="HIS_KIN"/>
    <property type="match status" value="1"/>
</dbReference>
<dbReference type="PROSITE" id="PS50885">
    <property type="entry name" value="HAMP"/>
    <property type="match status" value="1"/>
</dbReference>
<evidence type="ECO:0000256" key="1">
    <source>
        <dbReference type="ARBA" id="ARBA00000085"/>
    </source>
</evidence>
<keyword evidence="13" id="KW-1185">Reference proteome</keyword>
<evidence type="ECO:0000256" key="2">
    <source>
        <dbReference type="ARBA" id="ARBA00004651"/>
    </source>
</evidence>
<sequence>MLRRFPYRVQIPLGLSLAVLMTALLVTAVSARMSASTARRETLAMLDRAVVLLVAQARPLLVGDDTWRTFTLLRDTVGLIPGAATGHTRLAVLDTEGRVFAASEPVQLEIGRTLLGSDWHGQRLMSASNLRTRQQLALNNGAVILLEPIRSEDGQSLGYVFMEVEAPVFEPDWLALAKTALIGITLAVMLLAPAGWWVGRRMTRPVERLVKVIERVGREAPNRLRNEVPQTTDPELRRIGGAVLQLMSELEQREKAEARALSAQRLATVGRMTAAVAHEINNPLAGLITATQTLRLHGDSEPIRLSTVDLLERGLQQIRTTVAALLPQARREDRALEPGDLDDIVTLVRTTAVRQHITLTTRLEVESALRVPSAPLRQVMLNMLLNALGAAGEHGRIEAVLKADAESVHFSVLNTGTPLSSEKFNTTLDTESGQDPRGFGLWVCQELASHFRGGFNLDETTDSGTRLVFWLPNREPLEKET</sequence>
<dbReference type="Proteomes" id="UP000008332">
    <property type="component" value="Chromosome"/>
</dbReference>
<dbReference type="EMBL" id="CP000267">
    <property type="protein sequence ID" value="ABD70797.1"/>
    <property type="molecule type" value="Genomic_DNA"/>
</dbReference>
<dbReference type="InterPro" id="IPR005467">
    <property type="entry name" value="His_kinase_dom"/>
</dbReference>
<dbReference type="Gene3D" id="3.30.565.10">
    <property type="entry name" value="Histidine kinase-like ATPase, C-terminal domain"/>
    <property type="match status" value="1"/>
</dbReference>
<dbReference type="GO" id="GO:0005524">
    <property type="term" value="F:ATP binding"/>
    <property type="evidence" value="ECO:0007669"/>
    <property type="project" value="UniProtKB-KW"/>
</dbReference>
<dbReference type="SUPFAM" id="SSF55874">
    <property type="entry name" value="ATPase domain of HSP90 chaperone/DNA topoisomerase II/histidine kinase"/>
    <property type="match status" value="1"/>
</dbReference>
<dbReference type="Pfam" id="PF02518">
    <property type="entry name" value="HATPase_c"/>
    <property type="match status" value="1"/>
</dbReference>
<feature type="domain" description="Histidine kinase" evidence="10">
    <location>
        <begin position="275"/>
        <end position="475"/>
    </location>
</feature>
<dbReference type="GO" id="GO:0005886">
    <property type="term" value="C:plasma membrane"/>
    <property type="evidence" value="ECO:0007669"/>
    <property type="project" value="UniProtKB-SubCell"/>
</dbReference>
<keyword evidence="6" id="KW-0808">Transferase</keyword>
<comment type="catalytic activity">
    <reaction evidence="1">
        <text>ATP + protein L-histidine = ADP + protein N-phospho-L-histidine.</text>
        <dbReference type="EC" id="2.7.13.3"/>
    </reaction>
</comment>
<dbReference type="InterPro" id="IPR050980">
    <property type="entry name" value="2C_sensor_his_kinase"/>
</dbReference>
<evidence type="ECO:0000313" key="12">
    <source>
        <dbReference type="EMBL" id="ABD70797.1"/>
    </source>
</evidence>
<dbReference type="InterPro" id="IPR003594">
    <property type="entry name" value="HATPase_dom"/>
</dbReference>
<evidence type="ECO:0000256" key="3">
    <source>
        <dbReference type="ARBA" id="ARBA00012438"/>
    </source>
</evidence>
<dbReference type="Gene3D" id="6.10.340.10">
    <property type="match status" value="1"/>
</dbReference>
<gene>
    <name evidence="12" type="ordered locus">Rfer_3087</name>
</gene>
<evidence type="ECO:0000256" key="4">
    <source>
        <dbReference type="ARBA" id="ARBA00022475"/>
    </source>
</evidence>
<dbReference type="Pfam" id="PF00672">
    <property type="entry name" value="HAMP"/>
    <property type="match status" value="1"/>
</dbReference>
<dbReference type="Gene3D" id="1.10.287.130">
    <property type="match status" value="1"/>
</dbReference>
<evidence type="ECO:0000259" key="11">
    <source>
        <dbReference type="PROSITE" id="PS50885"/>
    </source>
</evidence>
<organism evidence="12 13">
    <name type="scientific">Albidiferax ferrireducens (strain ATCC BAA-621 / DSM 15236 / T118)</name>
    <name type="common">Rhodoferax ferrireducens</name>
    <dbReference type="NCBI Taxonomy" id="338969"/>
    <lineage>
        <taxon>Bacteria</taxon>
        <taxon>Pseudomonadati</taxon>
        <taxon>Pseudomonadota</taxon>
        <taxon>Betaproteobacteria</taxon>
        <taxon>Burkholderiales</taxon>
        <taxon>Comamonadaceae</taxon>
        <taxon>Rhodoferax</taxon>
    </lineage>
</organism>
<keyword evidence="4" id="KW-0472">Membrane</keyword>
<dbReference type="InterPro" id="IPR003660">
    <property type="entry name" value="HAMP_dom"/>
</dbReference>
<dbReference type="eggNOG" id="COG4191">
    <property type="taxonomic scope" value="Bacteria"/>
</dbReference>
<evidence type="ECO:0000256" key="7">
    <source>
        <dbReference type="ARBA" id="ARBA00022741"/>
    </source>
</evidence>
<name>Q21TV6_ALBFT</name>
<keyword evidence="8 12" id="KW-0418">Kinase</keyword>
<dbReference type="GO" id="GO:0000155">
    <property type="term" value="F:phosphorelay sensor kinase activity"/>
    <property type="evidence" value="ECO:0007669"/>
    <property type="project" value="InterPro"/>
</dbReference>
<evidence type="ECO:0000256" key="5">
    <source>
        <dbReference type="ARBA" id="ARBA00022553"/>
    </source>
</evidence>
<dbReference type="SUPFAM" id="SSF47384">
    <property type="entry name" value="Homodimeric domain of signal transducing histidine kinase"/>
    <property type="match status" value="1"/>
</dbReference>
<accession>Q21TV6</accession>
<dbReference type="InterPro" id="IPR036097">
    <property type="entry name" value="HisK_dim/P_sf"/>
</dbReference>
<dbReference type="SMART" id="SM00387">
    <property type="entry name" value="HATPase_c"/>
    <property type="match status" value="1"/>
</dbReference>
<evidence type="ECO:0000259" key="10">
    <source>
        <dbReference type="PROSITE" id="PS50109"/>
    </source>
</evidence>
<keyword evidence="7" id="KW-0547">Nucleotide-binding</keyword>
<dbReference type="KEGG" id="rfr:Rfer_3087"/>
<dbReference type="OrthoDB" id="2521613at2"/>